<dbReference type="InterPro" id="IPR001647">
    <property type="entry name" value="HTH_TetR"/>
</dbReference>
<keyword evidence="1" id="KW-0805">Transcription regulation</keyword>
<dbReference type="Pfam" id="PF00440">
    <property type="entry name" value="TetR_N"/>
    <property type="match status" value="1"/>
</dbReference>
<organism evidence="7 8">
    <name type="scientific">Dongia soli</name>
    <dbReference type="NCBI Taxonomy" id="600628"/>
    <lineage>
        <taxon>Bacteria</taxon>
        <taxon>Pseudomonadati</taxon>
        <taxon>Pseudomonadota</taxon>
        <taxon>Alphaproteobacteria</taxon>
        <taxon>Rhodospirillales</taxon>
        <taxon>Dongiaceae</taxon>
        <taxon>Dongia</taxon>
    </lineage>
</organism>
<evidence type="ECO:0000256" key="3">
    <source>
        <dbReference type="ARBA" id="ARBA00023163"/>
    </source>
</evidence>
<feature type="DNA-binding region" description="H-T-H motif" evidence="4">
    <location>
        <begin position="45"/>
        <end position="64"/>
    </location>
</feature>
<gene>
    <name evidence="7" type="ORF">SMD27_04050</name>
</gene>
<comment type="caution">
    <text evidence="7">The sequence shown here is derived from an EMBL/GenBank/DDBJ whole genome shotgun (WGS) entry which is preliminary data.</text>
</comment>
<dbReference type="PANTHER" id="PTHR47506:SF1">
    <property type="entry name" value="HTH-TYPE TRANSCRIPTIONAL REGULATOR YJDC"/>
    <property type="match status" value="1"/>
</dbReference>
<dbReference type="RefSeq" id="WP_320507043.1">
    <property type="nucleotide sequence ID" value="NZ_JAXCLW010000001.1"/>
</dbReference>
<dbReference type="SUPFAM" id="SSF48498">
    <property type="entry name" value="Tetracyclin repressor-like, C-terminal domain"/>
    <property type="match status" value="1"/>
</dbReference>
<protein>
    <submittedName>
        <fullName evidence="7">TetR/AcrR family transcriptional regulator</fullName>
    </submittedName>
</protein>
<feature type="compositionally biased region" description="Basic and acidic residues" evidence="5">
    <location>
        <begin position="1"/>
        <end position="12"/>
    </location>
</feature>
<sequence>MVQKTTKTEPGRSARGRGRPRSYDPETALRSATETFWRGGFSGTSLDDIAAATGMNKPSLYAAFGDKHALYLEVLSRYWQLAFASMREALAEDLPLDEALMRVYDGAMAIYFSGAGPAQGCFVVGTAVTEALEDREIRDSLAAGIRTFDAGFETRFRRAREQGELKKEADPAALAVLATAMMHTIAIRARAGIPRAELRELASKAVEVICG</sequence>
<dbReference type="InterPro" id="IPR009057">
    <property type="entry name" value="Homeodomain-like_sf"/>
</dbReference>
<accession>A0ABU5E7K4</accession>
<dbReference type="Gene3D" id="1.10.357.10">
    <property type="entry name" value="Tetracycline Repressor, domain 2"/>
    <property type="match status" value="1"/>
</dbReference>
<evidence type="ECO:0000256" key="5">
    <source>
        <dbReference type="SAM" id="MobiDB-lite"/>
    </source>
</evidence>
<name>A0ABU5E7K4_9PROT</name>
<dbReference type="SUPFAM" id="SSF46689">
    <property type="entry name" value="Homeodomain-like"/>
    <property type="match status" value="1"/>
</dbReference>
<dbReference type="PROSITE" id="PS50977">
    <property type="entry name" value="HTH_TETR_2"/>
    <property type="match status" value="1"/>
</dbReference>
<evidence type="ECO:0000313" key="7">
    <source>
        <dbReference type="EMBL" id="MDY0882004.1"/>
    </source>
</evidence>
<evidence type="ECO:0000256" key="1">
    <source>
        <dbReference type="ARBA" id="ARBA00023015"/>
    </source>
</evidence>
<keyword evidence="2 4" id="KW-0238">DNA-binding</keyword>
<dbReference type="Proteomes" id="UP001279642">
    <property type="component" value="Unassembled WGS sequence"/>
</dbReference>
<feature type="domain" description="HTH tetR-type" evidence="6">
    <location>
        <begin position="22"/>
        <end position="82"/>
    </location>
</feature>
<dbReference type="Gene3D" id="1.10.10.60">
    <property type="entry name" value="Homeodomain-like"/>
    <property type="match status" value="1"/>
</dbReference>
<keyword evidence="8" id="KW-1185">Reference proteome</keyword>
<evidence type="ECO:0000259" key="6">
    <source>
        <dbReference type="PROSITE" id="PS50977"/>
    </source>
</evidence>
<evidence type="ECO:0000313" key="8">
    <source>
        <dbReference type="Proteomes" id="UP001279642"/>
    </source>
</evidence>
<dbReference type="PANTHER" id="PTHR47506">
    <property type="entry name" value="TRANSCRIPTIONAL REGULATORY PROTEIN"/>
    <property type="match status" value="1"/>
</dbReference>
<dbReference type="Pfam" id="PF16925">
    <property type="entry name" value="TetR_C_13"/>
    <property type="match status" value="1"/>
</dbReference>
<keyword evidence="3" id="KW-0804">Transcription</keyword>
<dbReference type="InterPro" id="IPR036271">
    <property type="entry name" value="Tet_transcr_reg_TetR-rel_C_sf"/>
</dbReference>
<reference evidence="7 8" key="1">
    <citation type="journal article" date="2016" name="Antonie Van Leeuwenhoek">
        <title>Dongia soli sp. nov., isolated from soil from Dokdo, Korea.</title>
        <authorList>
            <person name="Kim D.U."/>
            <person name="Lee H."/>
            <person name="Kim H."/>
            <person name="Kim S.G."/>
            <person name="Ka J.O."/>
        </authorList>
    </citation>
    <scope>NUCLEOTIDE SEQUENCE [LARGE SCALE GENOMIC DNA]</scope>
    <source>
        <strain evidence="7 8">D78</strain>
    </source>
</reference>
<feature type="region of interest" description="Disordered" evidence="5">
    <location>
        <begin position="1"/>
        <end position="26"/>
    </location>
</feature>
<proteinExistence type="predicted"/>
<dbReference type="EMBL" id="JAXCLW010000001">
    <property type="protein sequence ID" value="MDY0882004.1"/>
    <property type="molecule type" value="Genomic_DNA"/>
</dbReference>
<evidence type="ECO:0000256" key="2">
    <source>
        <dbReference type="ARBA" id="ARBA00023125"/>
    </source>
</evidence>
<dbReference type="InterPro" id="IPR011075">
    <property type="entry name" value="TetR_C"/>
</dbReference>
<evidence type="ECO:0000256" key="4">
    <source>
        <dbReference type="PROSITE-ProRule" id="PRU00335"/>
    </source>
</evidence>